<keyword evidence="5" id="KW-0503">Monooxygenase</keyword>
<keyword evidence="3" id="KW-0274">FAD</keyword>
<evidence type="ECO:0000256" key="1">
    <source>
        <dbReference type="ARBA" id="ARBA00007992"/>
    </source>
</evidence>
<dbReference type="Proteomes" id="UP001150941">
    <property type="component" value="Unassembled WGS sequence"/>
</dbReference>
<dbReference type="AlphaFoldDB" id="A0A9W9PC09"/>
<feature type="region of interest" description="Disordered" evidence="6">
    <location>
        <begin position="434"/>
        <end position="462"/>
    </location>
</feature>
<evidence type="ECO:0000259" key="7">
    <source>
        <dbReference type="Pfam" id="PF01494"/>
    </source>
</evidence>
<proteinExistence type="inferred from homology"/>
<dbReference type="PANTHER" id="PTHR13789">
    <property type="entry name" value="MONOOXYGENASE"/>
    <property type="match status" value="1"/>
</dbReference>
<dbReference type="GeneID" id="83201351"/>
<name>A0A9W9PC09_9EURO</name>
<reference evidence="8" key="1">
    <citation type="submission" date="2022-11" db="EMBL/GenBank/DDBJ databases">
        <authorList>
            <person name="Petersen C."/>
        </authorList>
    </citation>
    <scope>NUCLEOTIDE SEQUENCE</scope>
    <source>
        <strain evidence="8">IBT 19713</strain>
    </source>
</reference>
<dbReference type="GO" id="GO:0004497">
    <property type="term" value="F:monooxygenase activity"/>
    <property type="evidence" value="ECO:0007669"/>
    <property type="project" value="UniProtKB-KW"/>
</dbReference>
<keyword evidence="4" id="KW-0560">Oxidoreductase</keyword>
<evidence type="ECO:0000256" key="5">
    <source>
        <dbReference type="ARBA" id="ARBA00023033"/>
    </source>
</evidence>
<dbReference type="Pfam" id="PF01494">
    <property type="entry name" value="FAD_binding_3"/>
    <property type="match status" value="1"/>
</dbReference>
<dbReference type="PANTHER" id="PTHR13789:SF309">
    <property type="entry name" value="PUTATIVE (AFU_ORTHOLOGUE AFUA_6G14510)-RELATED"/>
    <property type="match status" value="1"/>
</dbReference>
<dbReference type="EMBL" id="JAPQKS010000003">
    <property type="protein sequence ID" value="KAJ5240132.1"/>
    <property type="molecule type" value="Genomic_DNA"/>
</dbReference>
<evidence type="ECO:0000313" key="8">
    <source>
        <dbReference type="EMBL" id="KAJ5240132.1"/>
    </source>
</evidence>
<dbReference type="InterPro" id="IPR002938">
    <property type="entry name" value="FAD-bd"/>
</dbReference>
<evidence type="ECO:0000313" key="9">
    <source>
        <dbReference type="Proteomes" id="UP001150941"/>
    </source>
</evidence>
<comment type="similarity">
    <text evidence="1">Belongs to the paxM FAD-dependent monooxygenase family.</text>
</comment>
<dbReference type="Gene3D" id="3.50.50.60">
    <property type="entry name" value="FAD/NAD(P)-binding domain"/>
    <property type="match status" value="1"/>
</dbReference>
<sequence>MPENNKPLRVLIVGAGIAGLATAISLTRVSDLDDLDIQLYEQAPELLEIGASIALSPNGMRTLEKLGVDNALTDEVGFRGPSGIPQIFRSIFMETLENESSHLCRHPQDVPNPRHHTTRFHRGHLHAALLKHVPQESIHLNKKMIRAEASDDGVELYFEDGTSAYGDILIGADGIKSRVRQSFNPDYKLFFSGKVFIRATFDASLVEGKIPGLPLDSAHWWGPEDNFFASRLGKHQYTTVGAYSDPRTREEIEKSITWDQKGDVEFFRNRYKNWHPIIKDLTELTPSVHLYPNYAGDALSTWVLASRVTLVGDAAHAHGGAFAAGGSLALDDALALGLSFKHVFKAFQPHTSVRPSEIRKVLELYNLTRKAHTDRLIQLVHGQITNKSTKPSTPEEAEAALVKRLRNRPNTDWLSEHDVEAAFAAAAQILDSNPASSQSDVSTSQGTNRITQTAAQLAQSKL</sequence>
<dbReference type="SUPFAM" id="SSF51905">
    <property type="entry name" value="FAD/NAD(P)-binding domain"/>
    <property type="match status" value="1"/>
</dbReference>
<evidence type="ECO:0000256" key="6">
    <source>
        <dbReference type="SAM" id="MobiDB-lite"/>
    </source>
</evidence>
<dbReference type="InterPro" id="IPR050493">
    <property type="entry name" value="FAD-dep_Monooxygenase_BioMet"/>
</dbReference>
<accession>A0A9W9PC09</accession>
<keyword evidence="9" id="KW-1185">Reference proteome</keyword>
<protein>
    <recommendedName>
        <fullName evidence="7">FAD-binding domain-containing protein</fullName>
    </recommendedName>
</protein>
<evidence type="ECO:0000256" key="3">
    <source>
        <dbReference type="ARBA" id="ARBA00022827"/>
    </source>
</evidence>
<dbReference type="RefSeq" id="XP_058333051.1">
    <property type="nucleotide sequence ID" value="XM_058474048.1"/>
</dbReference>
<dbReference type="InterPro" id="IPR036188">
    <property type="entry name" value="FAD/NAD-bd_sf"/>
</dbReference>
<keyword evidence="2" id="KW-0285">Flavoprotein</keyword>
<feature type="domain" description="FAD-binding" evidence="7">
    <location>
        <begin position="9"/>
        <end position="345"/>
    </location>
</feature>
<dbReference type="OrthoDB" id="16820at2759"/>
<comment type="caution">
    <text evidence="8">The sequence shown here is derived from an EMBL/GenBank/DDBJ whole genome shotgun (WGS) entry which is preliminary data.</text>
</comment>
<organism evidence="8 9">
    <name type="scientific">Penicillium chermesinum</name>
    <dbReference type="NCBI Taxonomy" id="63820"/>
    <lineage>
        <taxon>Eukaryota</taxon>
        <taxon>Fungi</taxon>
        <taxon>Dikarya</taxon>
        <taxon>Ascomycota</taxon>
        <taxon>Pezizomycotina</taxon>
        <taxon>Eurotiomycetes</taxon>
        <taxon>Eurotiomycetidae</taxon>
        <taxon>Eurotiales</taxon>
        <taxon>Aspergillaceae</taxon>
        <taxon>Penicillium</taxon>
    </lineage>
</organism>
<gene>
    <name evidence="8" type="ORF">N7468_004751</name>
</gene>
<evidence type="ECO:0000256" key="2">
    <source>
        <dbReference type="ARBA" id="ARBA00022630"/>
    </source>
</evidence>
<dbReference type="GO" id="GO:0071949">
    <property type="term" value="F:FAD binding"/>
    <property type="evidence" value="ECO:0007669"/>
    <property type="project" value="InterPro"/>
</dbReference>
<reference evidence="8" key="2">
    <citation type="journal article" date="2023" name="IMA Fungus">
        <title>Comparative genomic study of the Penicillium genus elucidates a diverse pangenome and 15 lateral gene transfer events.</title>
        <authorList>
            <person name="Petersen C."/>
            <person name="Sorensen T."/>
            <person name="Nielsen M.R."/>
            <person name="Sondergaard T.E."/>
            <person name="Sorensen J.L."/>
            <person name="Fitzpatrick D.A."/>
            <person name="Frisvad J.C."/>
            <person name="Nielsen K.L."/>
        </authorList>
    </citation>
    <scope>NUCLEOTIDE SEQUENCE</scope>
    <source>
        <strain evidence="8">IBT 19713</strain>
    </source>
</reference>
<dbReference type="PRINTS" id="PR00420">
    <property type="entry name" value="RNGMNOXGNASE"/>
</dbReference>
<evidence type="ECO:0000256" key="4">
    <source>
        <dbReference type="ARBA" id="ARBA00023002"/>
    </source>
</evidence>